<feature type="signal peptide" evidence="1">
    <location>
        <begin position="1"/>
        <end position="19"/>
    </location>
</feature>
<dbReference type="AlphaFoldDB" id="A0A921LG44"/>
<reference evidence="2" key="1">
    <citation type="journal article" date="2021" name="PeerJ">
        <title>Extensive microbial diversity within the chicken gut microbiome revealed by metagenomics and culture.</title>
        <authorList>
            <person name="Gilroy R."/>
            <person name="Ravi A."/>
            <person name="Getino M."/>
            <person name="Pursley I."/>
            <person name="Horton D.L."/>
            <person name="Alikhan N.F."/>
            <person name="Baker D."/>
            <person name="Gharbi K."/>
            <person name="Hall N."/>
            <person name="Watson M."/>
            <person name="Adriaenssens E.M."/>
            <person name="Foster-Nyarko E."/>
            <person name="Jarju S."/>
            <person name="Secka A."/>
            <person name="Antonio M."/>
            <person name="Oren A."/>
            <person name="Chaudhuri R.R."/>
            <person name="La Ragione R."/>
            <person name="Hildebrand F."/>
            <person name="Pallen M.J."/>
        </authorList>
    </citation>
    <scope>NUCLEOTIDE SEQUENCE</scope>
    <source>
        <strain evidence="2">CHK154-13316</strain>
    </source>
</reference>
<proteinExistence type="predicted"/>
<dbReference type="PROSITE" id="PS51257">
    <property type="entry name" value="PROKAR_LIPOPROTEIN"/>
    <property type="match status" value="1"/>
</dbReference>
<comment type="caution">
    <text evidence="2">The sequence shown here is derived from an EMBL/GenBank/DDBJ whole genome shotgun (WGS) entry which is preliminary data.</text>
</comment>
<accession>A0A921LG44</accession>
<protein>
    <submittedName>
        <fullName evidence="2">Uncharacterized protein</fullName>
    </submittedName>
</protein>
<keyword evidence="1" id="KW-0732">Signal</keyword>
<organism evidence="2 3">
    <name type="scientific">Bacteroides xylanisolvens</name>
    <dbReference type="NCBI Taxonomy" id="371601"/>
    <lineage>
        <taxon>Bacteria</taxon>
        <taxon>Pseudomonadati</taxon>
        <taxon>Bacteroidota</taxon>
        <taxon>Bacteroidia</taxon>
        <taxon>Bacteroidales</taxon>
        <taxon>Bacteroidaceae</taxon>
        <taxon>Bacteroides</taxon>
    </lineage>
</organism>
<dbReference type="EMBL" id="DYVL01000060">
    <property type="protein sequence ID" value="HJG11165.1"/>
    <property type="molecule type" value="Genomic_DNA"/>
</dbReference>
<sequence length="126" mass="14177">MKRLNLLSLLFIASTIVGCHNTTTKNTTTDAGSSNEETQEAVETNNETLRLTTMKLTDKKWQEIKSGYDKLTKAQNEIMDGEYYEGSLYINLSGIATPDDVSLGGMIVYYKLKEQSYYKKVKCGKI</sequence>
<gene>
    <name evidence="2" type="ORF">K8V07_04480</name>
</gene>
<feature type="chain" id="PRO_5036996170" evidence="1">
    <location>
        <begin position="20"/>
        <end position="126"/>
    </location>
</feature>
<reference evidence="2" key="2">
    <citation type="submission" date="2021-09" db="EMBL/GenBank/DDBJ databases">
        <authorList>
            <person name="Gilroy R."/>
        </authorList>
    </citation>
    <scope>NUCLEOTIDE SEQUENCE</scope>
    <source>
        <strain evidence="2">CHK154-13316</strain>
    </source>
</reference>
<evidence type="ECO:0000313" key="3">
    <source>
        <dbReference type="Proteomes" id="UP000747074"/>
    </source>
</evidence>
<evidence type="ECO:0000313" key="2">
    <source>
        <dbReference type="EMBL" id="HJG11165.1"/>
    </source>
</evidence>
<evidence type="ECO:0000256" key="1">
    <source>
        <dbReference type="SAM" id="SignalP"/>
    </source>
</evidence>
<name>A0A921LG44_9BACE</name>
<dbReference type="Proteomes" id="UP000747074">
    <property type="component" value="Unassembled WGS sequence"/>
</dbReference>